<evidence type="ECO:0000313" key="2">
    <source>
        <dbReference type="EMBL" id="KAL3664712.1"/>
    </source>
</evidence>
<reference evidence="2 3" key="1">
    <citation type="submission" date="2024-09" db="EMBL/GenBank/DDBJ databases">
        <title>Genome sequencing and assembly of Phytophthora oleae, isolate VK10A, causative agent of rot of olive drupes.</title>
        <authorList>
            <person name="Conti Taguali S."/>
            <person name="Riolo M."/>
            <person name="La Spada F."/>
            <person name="Cacciola S.O."/>
            <person name="Dionisio G."/>
        </authorList>
    </citation>
    <scope>NUCLEOTIDE SEQUENCE [LARGE SCALE GENOMIC DNA]</scope>
    <source>
        <strain evidence="2 3">VK10A</strain>
    </source>
</reference>
<name>A0ABD3FCR9_9STRA</name>
<organism evidence="2 3">
    <name type="scientific">Phytophthora oleae</name>
    <dbReference type="NCBI Taxonomy" id="2107226"/>
    <lineage>
        <taxon>Eukaryota</taxon>
        <taxon>Sar</taxon>
        <taxon>Stramenopiles</taxon>
        <taxon>Oomycota</taxon>
        <taxon>Peronosporomycetes</taxon>
        <taxon>Peronosporales</taxon>
        <taxon>Peronosporaceae</taxon>
        <taxon>Phytophthora</taxon>
    </lineage>
</organism>
<dbReference type="AlphaFoldDB" id="A0ABD3FCR9"/>
<keyword evidence="3" id="KW-1185">Reference proteome</keyword>
<feature type="chain" id="PRO_5044855651" description="Elicitor-like transglutaminase" evidence="1">
    <location>
        <begin position="25"/>
        <end position="362"/>
    </location>
</feature>
<accession>A0ABD3FCR9</accession>
<dbReference type="Proteomes" id="UP001632037">
    <property type="component" value="Unassembled WGS sequence"/>
</dbReference>
<protein>
    <recommendedName>
        <fullName evidence="4">Elicitor-like transglutaminase</fullName>
    </recommendedName>
</protein>
<comment type="caution">
    <text evidence="2">The sequence shown here is derived from an EMBL/GenBank/DDBJ whole genome shotgun (WGS) entry which is preliminary data.</text>
</comment>
<evidence type="ECO:0000256" key="1">
    <source>
        <dbReference type="SAM" id="SignalP"/>
    </source>
</evidence>
<dbReference type="EMBL" id="JBIMZQ010000023">
    <property type="protein sequence ID" value="KAL3664712.1"/>
    <property type="molecule type" value="Genomic_DNA"/>
</dbReference>
<dbReference type="InterPro" id="IPR032048">
    <property type="entry name" value="TGase_elicitor"/>
</dbReference>
<dbReference type="Gene3D" id="3.30.40.240">
    <property type="entry name" value="Transglutaminase elicitor, body domain"/>
    <property type="match status" value="1"/>
</dbReference>
<feature type="signal peptide" evidence="1">
    <location>
        <begin position="1"/>
        <end position="24"/>
    </location>
</feature>
<evidence type="ECO:0008006" key="4">
    <source>
        <dbReference type="Google" id="ProtNLM"/>
    </source>
</evidence>
<keyword evidence="1" id="KW-0732">Signal</keyword>
<sequence>MVQVSRSVALSVAVASVSTVLVYSSPLQYNPYTPIDTSFPLTASHPAYAGKLNDDCVQPVIPNDPNQAKAESFTPTGDILWRRLRGMEDASNTDVADLENFFKTSMELDFNTLKDKYAAAAAPSSPWAGRYWPTYQDSINHVWADGEATFGLDVTDFKNRVSANNGIDAHKSRVTCATNSDCAVTNDGSVCATRDGASIGYCISMWWGICHAWAPAAILEQEPQCDVVKNGVAFRVFDIKALLTDLYDGADLTTVFTGARFDGPGSPADTDSYGRYNNAARRDLGPGCFHIAIANIMGKQQQSFVVDVENWTNSDYEYLLELTPTTLSLAASGSANRSRTIQTSCGFRRASRMLLVLLPARI</sequence>
<dbReference type="Pfam" id="PF16683">
    <property type="entry name" value="TGase_elicitor"/>
    <property type="match status" value="1"/>
</dbReference>
<proteinExistence type="predicted"/>
<gene>
    <name evidence="2" type="ORF">V7S43_010461</name>
</gene>
<evidence type="ECO:0000313" key="3">
    <source>
        <dbReference type="Proteomes" id="UP001632037"/>
    </source>
</evidence>